<evidence type="ECO:0000313" key="9">
    <source>
        <dbReference type="Proteomes" id="UP000287101"/>
    </source>
</evidence>
<dbReference type="AlphaFoldDB" id="A0A430ACS0"/>
<gene>
    <name evidence="8" type="ORF">CBF31_03055</name>
</gene>
<dbReference type="InterPro" id="IPR010445">
    <property type="entry name" value="LapA_dom"/>
</dbReference>
<proteinExistence type="predicted"/>
<keyword evidence="2 6" id="KW-0812">Transmembrane</keyword>
<keyword evidence="3 6" id="KW-1133">Transmembrane helix</keyword>
<sequence>MKDHGKLITGFLLVCIVVIFSVINTRRVVVNFGFAEITSPLIFIILGSAILGALIVFVTWFSNFWKQRKELKILKNELNELKGNFDAKLSDAVIDIKAELATKDEEVKMLEVQLETLTREQEVELDATASFINEEI</sequence>
<evidence type="ECO:0000256" key="5">
    <source>
        <dbReference type="SAM" id="Coils"/>
    </source>
</evidence>
<evidence type="ECO:0000256" key="2">
    <source>
        <dbReference type="ARBA" id="ARBA00022692"/>
    </source>
</evidence>
<keyword evidence="4 6" id="KW-0472">Membrane</keyword>
<accession>A0A430ACS0</accession>
<dbReference type="Proteomes" id="UP000287101">
    <property type="component" value="Unassembled WGS sequence"/>
</dbReference>
<evidence type="ECO:0000259" key="7">
    <source>
        <dbReference type="Pfam" id="PF06305"/>
    </source>
</evidence>
<evidence type="ECO:0000256" key="4">
    <source>
        <dbReference type="ARBA" id="ARBA00023136"/>
    </source>
</evidence>
<comment type="caution">
    <text evidence="8">The sequence shown here is derived from an EMBL/GenBank/DDBJ whole genome shotgun (WGS) entry which is preliminary data.</text>
</comment>
<dbReference type="PANTHER" id="PTHR41335">
    <property type="entry name" value="MEMBRANE PROTEIN-RELATED"/>
    <property type="match status" value="1"/>
</dbReference>
<feature type="domain" description="Lipopolysaccharide assembly protein A" evidence="7">
    <location>
        <begin position="24"/>
        <end position="82"/>
    </location>
</feature>
<feature type="transmembrane region" description="Helical" evidence="6">
    <location>
        <begin position="7"/>
        <end position="29"/>
    </location>
</feature>
<feature type="transmembrane region" description="Helical" evidence="6">
    <location>
        <begin position="41"/>
        <end position="65"/>
    </location>
</feature>
<dbReference type="PANTHER" id="PTHR41335:SF1">
    <property type="entry name" value="MEMBRANE PROTEIN"/>
    <property type="match status" value="1"/>
</dbReference>
<keyword evidence="1" id="KW-1003">Cell membrane</keyword>
<organism evidence="8 9">
    <name type="scientific">Vagococcus fessus</name>
    <dbReference type="NCBI Taxonomy" id="120370"/>
    <lineage>
        <taxon>Bacteria</taxon>
        <taxon>Bacillati</taxon>
        <taxon>Bacillota</taxon>
        <taxon>Bacilli</taxon>
        <taxon>Lactobacillales</taxon>
        <taxon>Enterococcaceae</taxon>
        <taxon>Vagococcus</taxon>
    </lineage>
</organism>
<reference evidence="8 9" key="1">
    <citation type="submission" date="2017-05" db="EMBL/GenBank/DDBJ databases">
        <title>Vagococcus spp. assemblies.</title>
        <authorList>
            <person name="Gulvik C.A."/>
        </authorList>
    </citation>
    <scope>NUCLEOTIDE SEQUENCE [LARGE SCALE GENOMIC DNA]</scope>
    <source>
        <strain evidence="8 9">CCUG 41755</strain>
    </source>
</reference>
<dbReference type="Pfam" id="PF06305">
    <property type="entry name" value="LapA_dom"/>
    <property type="match status" value="1"/>
</dbReference>
<protein>
    <recommendedName>
        <fullName evidence="7">Lipopolysaccharide assembly protein A domain-containing protein</fullName>
    </recommendedName>
</protein>
<dbReference type="EMBL" id="NGJY01000001">
    <property type="protein sequence ID" value="RSU05010.1"/>
    <property type="molecule type" value="Genomic_DNA"/>
</dbReference>
<dbReference type="RefSeq" id="WP_126830850.1">
    <property type="nucleotide sequence ID" value="NZ_CBCRYB010000007.1"/>
</dbReference>
<keyword evidence="5" id="KW-0175">Coiled coil</keyword>
<evidence type="ECO:0000313" key="8">
    <source>
        <dbReference type="EMBL" id="RSU05010.1"/>
    </source>
</evidence>
<evidence type="ECO:0000256" key="6">
    <source>
        <dbReference type="SAM" id="Phobius"/>
    </source>
</evidence>
<keyword evidence="9" id="KW-1185">Reference proteome</keyword>
<dbReference type="GO" id="GO:0005886">
    <property type="term" value="C:plasma membrane"/>
    <property type="evidence" value="ECO:0007669"/>
    <property type="project" value="InterPro"/>
</dbReference>
<feature type="coiled-coil region" evidence="5">
    <location>
        <begin position="64"/>
        <end position="120"/>
    </location>
</feature>
<evidence type="ECO:0000256" key="3">
    <source>
        <dbReference type="ARBA" id="ARBA00022989"/>
    </source>
</evidence>
<dbReference type="OrthoDB" id="2990728at2"/>
<name>A0A430ACS0_9ENTE</name>
<evidence type="ECO:0000256" key="1">
    <source>
        <dbReference type="ARBA" id="ARBA00022475"/>
    </source>
</evidence>